<dbReference type="PANTHER" id="PTHR46558">
    <property type="entry name" value="TRACRIPTIONAL REGULATORY PROTEIN-RELATED-RELATED"/>
    <property type="match status" value="1"/>
</dbReference>
<name>A0AAU8AC70_9FIRM</name>
<organism evidence="3">
    <name type="scientific">Christensenella massiliensis</name>
    <dbReference type="NCBI Taxonomy" id="1805714"/>
    <lineage>
        <taxon>Bacteria</taxon>
        <taxon>Bacillati</taxon>
        <taxon>Bacillota</taxon>
        <taxon>Clostridia</taxon>
        <taxon>Christensenellales</taxon>
        <taxon>Christensenellaceae</taxon>
        <taxon>Christensenella</taxon>
    </lineage>
</organism>
<proteinExistence type="predicted"/>
<dbReference type="GO" id="GO:0003677">
    <property type="term" value="F:DNA binding"/>
    <property type="evidence" value="ECO:0007669"/>
    <property type="project" value="UniProtKB-KW"/>
</dbReference>
<keyword evidence="1" id="KW-0238">DNA-binding</keyword>
<dbReference type="PANTHER" id="PTHR46558:SF11">
    <property type="entry name" value="HTH-TYPE TRANSCRIPTIONAL REGULATOR XRE"/>
    <property type="match status" value="1"/>
</dbReference>
<evidence type="ECO:0000256" key="1">
    <source>
        <dbReference type="ARBA" id="ARBA00023125"/>
    </source>
</evidence>
<dbReference type="Pfam" id="PF01381">
    <property type="entry name" value="HTH_3"/>
    <property type="match status" value="1"/>
</dbReference>
<protein>
    <submittedName>
        <fullName evidence="3">Helix-turn-helix transcriptional regulator</fullName>
    </submittedName>
</protein>
<sequence>MTLGRKLRILLEDRNMTQKQLATELNIAPSTIGGYIQDSSEPDFSTLKLLASYFHVTTDYLLDYHHNTAVHQKEIDELLRIFDSMTPEQRELYLEQGRAFLKINSKRKATSSGLISQKNKQIK</sequence>
<gene>
    <name evidence="3" type="ORF">PUP29_05410</name>
</gene>
<dbReference type="AlphaFoldDB" id="A0AAU8AC70"/>
<evidence type="ECO:0000313" key="3">
    <source>
        <dbReference type="EMBL" id="XCC63351.1"/>
    </source>
</evidence>
<accession>A0AAU8AC70</accession>
<reference evidence="3" key="1">
    <citation type="submission" date="2023-02" db="EMBL/GenBank/DDBJ databases">
        <title>Gut commensal Christensenella minuta modulates host metabolism via a new class of secondary bile acids.</title>
        <authorList>
            <person name="Liu C."/>
        </authorList>
    </citation>
    <scope>NUCLEOTIDE SEQUENCE</scope>
    <source>
        <strain evidence="3">CA70</strain>
    </source>
</reference>
<evidence type="ECO:0000259" key="2">
    <source>
        <dbReference type="PROSITE" id="PS50943"/>
    </source>
</evidence>
<dbReference type="InterPro" id="IPR001387">
    <property type="entry name" value="Cro/C1-type_HTH"/>
</dbReference>
<feature type="domain" description="HTH cro/C1-type" evidence="2">
    <location>
        <begin position="7"/>
        <end position="61"/>
    </location>
</feature>
<dbReference type="Gene3D" id="1.10.260.40">
    <property type="entry name" value="lambda repressor-like DNA-binding domains"/>
    <property type="match status" value="1"/>
</dbReference>
<dbReference type="EMBL" id="CP117826">
    <property type="protein sequence ID" value="XCC63351.1"/>
    <property type="molecule type" value="Genomic_DNA"/>
</dbReference>
<dbReference type="InterPro" id="IPR010982">
    <property type="entry name" value="Lambda_DNA-bd_dom_sf"/>
</dbReference>
<dbReference type="RefSeq" id="WP_079546781.1">
    <property type="nucleotide sequence ID" value="NZ_CP117826.1"/>
</dbReference>
<dbReference type="CDD" id="cd00093">
    <property type="entry name" value="HTH_XRE"/>
    <property type="match status" value="1"/>
</dbReference>
<dbReference type="SUPFAM" id="SSF47413">
    <property type="entry name" value="lambda repressor-like DNA-binding domains"/>
    <property type="match status" value="1"/>
</dbReference>
<dbReference type="PROSITE" id="PS50943">
    <property type="entry name" value="HTH_CROC1"/>
    <property type="match status" value="1"/>
</dbReference>
<dbReference type="SMART" id="SM00530">
    <property type="entry name" value="HTH_XRE"/>
    <property type="match status" value="1"/>
</dbReference>